<dbReference type="RefSeq" id="WP_092263698.1">
    <property type="nucleotide sequence ID" value="NZ_FNZA01000003.1"/>
</dbReference>
<dbReference type="InterPro" id="IPR058395">
    <property type="entry name" value="DUF8082"/>
</dbReference>
<evidence type="ECO:0000259" key="1">
    <source>
        <dbReference type="Pfam" id="PF26309"/>
    </source>
</evidence>
<feature type="domain" description="DUF8082" evidence="1">
    <location>
        <begin position="83"/>
        <end position="139"/>
    </location>
</feature>
<dbReference type="OrthoDB" id="72988at2"/>
<organism evidence="2 3">
    <name type="scientific">Deinococcus reticulitermitis</name>
    <dbReference type="NCBI Taxonomy" id="856736"/>
    <lineage>
        <taxon>Bacteria</taxon>
        <taxon>Thermotogati</taxon>
        <taxon>Deinococcota</taxon>
        <taxon>Deinococci</taxon>
        <taxon>Deinococcales</taxon>
        <taxon>Deinococcaceae</taxon>
        <taxon>Deinococcus</taxon>
    </lineage>
</organism>
<dbReference type="STRING" id="856736.SAMN04488058_103180"/>
<keyword evidence="3" id="KW-1185">Reference proteome</keyword>
<dbReference type="Proteomes" id="UP000199223">
    <property type="component" value="Unassembled WGS sequence"/>
</dbReference>
<protein>
    <recommendedName>
        <fullName evidence="1">DUF8082 domain-containing protein</fullName>
    </recommendedName>
</protein>
<reference evidence="3" key="1">
    <citation type="submission" date="2016-10" db="EMBL/GenBank/DDBJ databases">
        <authorList>
            <person name="Varghese N."/>
            <person name="Submissions S."/>
        </authorList>
    </citation>
    <scope>NUCLEOTIDE SEQUENCE [LARGE SCALE GENOMIC DNA]</scope>
    <source>
        <strain evidence="3">CGMCC 1.10218</strain>
    </source>
</reference>
<gene>
    <name evidence="2" type="ORF">SAMN04488058_103180</name>
</gene>
<dbReference type="Pfam" id="PF26309">
    <property type="entry name" value="DUF8082"/>
    <property type="match status" value="1"/>
</dbReference>
<sequence length="144" mass="15742">MSRPDARTPGSGVPRWPAGLRPDTPLPYALWQVLDAVDGERTLGQVAAALRLSPQQVEQALEQAQSWTSRALRREQRLSDPVVENVTHALVSVIGPIGEFTVDDALEEVGRQATLSQLLSSVAGQLGEQQLQQFIRQLRVRGLA</sequence>
<accession>A0A1H6VWH4</accession>
<dbReference type="EMBL" id="FNZA01000003">
    <property type="protein sequence ID" value="SEJ04395.1"/>
    <property type="molecule type" value="Genomic_DNA"/>
</dbReference>
<name>A0A1H6VWH4_9DEIO</name>
<evidence type="ECO:0000313" key="3">
    <source>
        <dbReference type="Proteomes" id="UP000199223"/>
    </source>
</evidence>
<proteinExistence type="predicted"/>
<evidence type="ECO:0000313" key="2">
    <source>
        <dbReference type="EMBL" id="SEJ04395.1"/>
    </source>
</evidence>
<dbReference type="AlphaFoldDB" id="A0A1H6VWH4"/>